<evidence type="ECO:0000256" key="1">
    <source>
        <dbReference type="SAM" id="Phobius"/>
    </source>
</evidence>
<dbReference type="EMBL" id="JAHQCW010000006">
    <property type="protein sequence ID" value="MBU9735946.1"/>
    <property type="molecule type" value="Genomic_DNA"/>
</dbReference>
<gene>
    <name evidence="2" type="ORF">KTH89_05310</name>
</gene>
<feature type="transmembrane region" description="Helical" evidence="1">
    <location>
        <begin position="164"/>
        <end position="184"/>
    </location>
</feature>
<name>A0A949NDG7_9FIRM</name>
<comment type="caution">
    <text evidence="2">The sequence shown here is derived from an EMBL/GenBank/DDBJ whole genome shotgun (WGS) entry which is preliminary data.</text>
</comment>
<proteinExistence type="predicted"/>
<dbReference type="RefSeq" id="WP_238720942.1">
    <property type="nucleotide sequence ID" value="NZ_JAHQCW010000006.1"/>
</dbReference>
<feature type="transmembrane region" description="Helical" evidence="1">
    <location>
        <begin position="74"/>
        <end position="93"/>
    </location>
</feature>
<evidence type="ECO:0000313" key="3">
    <source>
        <dbReference type="Proteomes" id="UP000712157"/>
    </source>
</evidence>
<accession>A0A949NDG7</accession>
<keyword evidence="1" id="KW-0812">Transmembrane</keyword>
<dbReference type="Pfam" id="PF22564">
    <property type="entry name" value="HAAS"/>
    <property type="match status" value="1"/>
</dbReference>
<keyword evidence="1" id="KW-0472">Membrane</keyword>
<sequence length="199" mass="22095">MNRQEYLRILNKELRRLPRADREQALQYYEEYFEDAGPENEQAVMEELGNPIDIANQIIRDLAIKKMEEPEKSVKHGFSAIWIVILAVFAAPIGLPLAFAFALVIFCVVLVVFIFVACFIFAGICLGAGGLLSLAAGGYLLFQTFADGLAVIGSGLLAAGVGIFILYGSYYLGRLLFAGIARLFRRMLTRGKKKHEKVQ</sequence>
<evidence type="ECO:0000313" key="2">
    <source>
        <dbReference type="EMBL" id="MBU9735946.1"/>
    </source>
</evidence>
<reference evidence="2" key="1">
    <citation type="submission" date="2021-06" db="EMBL/GenBank/DDBJ databases">
        <title>Description of novel taxa of the family Lachnospiraceae.</title>
        <authorList>
            <person name="Chaplin A.V."/>
            <person name="Sokolova S.R."/>
            <person name="Pikina A.P."/>
            <person name="Korzhanova M."/>
            <person name="Belova V."/>
            <person name="Korostin D."/>
            <person name="Efimov B.A."/>
        </authorList>
    </citation>
    <scope>NUCLEOTIDE SEQUENCE</scope>
    <source>
        <strain evidence="2">ASD5720</strain>
    </source>
</reference>
<protein>
    <submittedName>
        <fullName evidence="2">DUF1700 domain-containing protein</fullName>
    </submittedName>
</protein>
<keyword evidence="3" id="KW-1185">Reference proteome</keyword>
<dbReference type="Proteomes" id="UP000712157">
    <property type="component" value="Unassembled WGS sequence"/>
</dbReference>
<dbReference type="AlphaFoldDB" id="A0A949NDG7"/>
<organism evidence="2 3">
    <name type="scientific">Diplocloster agilis</name>
    <dbReference type="NCBI Taxonomy" id="2850323"/>
    <lineage>
        <taxon>Bacteria</taxon>
        <taxon>Bacillati</taxon>
        <taxon>Bacillota</taxon>
        <taxon>Clostridia</taxon>
        <taxon>Lachnospirales</taxon>
        <taxon>Lachnospiraceae</taxon>
        <taxon>Diplocloster</taxon>
    </lineage>
</organism>
<keyword evidence="1" id="KW-1133">Transmembrane helix</keyword>
<feature type="transmembrane region" description="Helical" evidence="1">
    <location>
        <begin position="99"/>
        <end position="132"/>
    </location>
</feature>